<dbReference type="Gene3D" id="1.20.1270.60">
    <property type="entry name" value="Arfaptin homology (AH) domain/BAR domain"/>
    <property type="match status" value="1"/>
</dbReference>
<feature type="region of interest" description="Disordered" evidence="6">
    <location>
        <begin position="202"/>
        <end position="223"/>
    </location>
</feature>
<dbReference type="SMART" id="SM00326">
    <property type="entry name" value="SH3"/>
    <property type="match status" value="1"/>
</dbReference>
<protein>
    <recommendedName>
        <fullName evidence="12">SH3 domain-containing protein</fullName>
    </recommendedName>
</protein>
<feature type="compositionally biased region" description="Gly residues" evidence="6">
    <location>
        <begin position="420"/>
        <end position="431"/>
    </location>
</feature>
<dbReference type="Pfam" id="PF00611">
    <property type="entry name" value="FCH"/>
    <property type="match status" value="1"/>
</dbReference>
<feature type="compositionally biased region" description="Basic and acidic residues" evidence="6">
    <location>
        <begin position="927"/>
        <end position="937"/>
    </location>
</feature>
<evidence type="ECO:0008006" key="12">
    <source>
        <dbReference type="Google" id="ProtNLM"/>
    </source>
</evidence>
<keyword evidence="2" id="KW-0343">GTPase activation</keyword>
<feature type="region of interest" description="Disordered" evidence="6">
    <location>
        <begin position="1132"/>
        <end position="1265"/>
    </location>
</feature>
<feature type="region of interest" description="Disordered" evidence="6">
    <location>
        <begin position="917"/>
        <end position="973"/>
    </location>
</feature>
<organism evidence="10 11">
    <name type="scientific">Trichobilharzia regenti</name>
    <name type="common">Nasal bird schistosome</name>
    <dbReference type="NCBI Taxonomy" id="157069"/>
    <lineage>
        <taxon>Eukaryota</taxon>
        <taxon>Metazoa</taxon>
        <taxon>Spiralia</taxon>
        <taxon>Lophotrochozoa</taxon>
        <taxon>Platyhelminthes</taxon>
        <taxon>Trematoda</taxon>
        <taxon>Digenea</taxon>
        <taxon>Strigeidida</taxon>
        <taxon>Schistosomatoidea</taxon>
        <taxon>Schistosomatidae</taxon>
        <taxon>Trichobilharzia</taxon>
    </lineage>
</organism>
<dbReference type="PROSITE" id="PS50002">
    <property type="entry name" value="SH3"/>
    <property type="match status" value="1"/>
</dbReference>
<evidence type="ECO:0000256" key="2">
    <source>
        <dbReference type="ARBA" id="ARBA00022468"/>
    </source>
</evidence>
<dbReference type="SUPFAM" id="SSF50044">
    <property type="entry name" value="SH3-domain"/>
    <property type="match status" value="1"/>
</dbReference>
<accession>A0AA85JZN3</accession>
<dbReference type="InterPro" id="IPR051627">
    <property type="entry name" value="SLIT-ROBO_RhoGAP"/>
</dbReference>
<keyword evidence="3 5" id="KW-0175">Coiled coil</keyword>
<dbReference type="CDD" id="cd07656">
    <property type="entry name" value="F-BAR_srGAP"/>
    <property type="match status" value="1"/>
</dbReference>
<feature type="compositionally biased region" description="Polar residues" evidence="6">
    <location>
        <begin position="1132"/>
        <end position="1142"/>
    </location>
</feature>
<evidence type="ECO:0000256" key="4">
    <source>
        <dbReference type="PROSITE-ProRule" id="PRU00192"/>
    </source>
</evidence>
<evidence type="ECO:0000259" key="9">
    <source>
        <dbReference type="PROSITE" id="PS51741"/>
    </source>
</evidence>
<dbReference type="PANTHER" id="PTHR14166">
    <property type="entry name" value="SLIT-ROBO RHO GTPASE ACTIVATING PROTEIN"/>
    <property type="match status" value="1"/>
</dbReference>
<dbReference type="PROSITE" id="PS50238">
    <property type="entry name" value="RHOGAP"/>
    <property type="match status" value="1"/>
</dbReference>
<evidence type="ECO:0000259" key="8">
    <source>
        <dbReference type="PROSITE" id="PS50238"/>
    </source>
</evidence>
<evidence type="ECO:0000256" key="5">
    <source>
        <dbReference type="PROSITE-ProRule" id="PRU01077"/>
    </source>
</evidence>
<dbReference type="SUPFAM" id="SSF48350">
    <property type="entry name" value="GTPase activation domain, GAP"/>
    <property type="match status" value="1"/>
</dbReference>
<feature type="compositionally biased region" description="Low complexity" evidence="6">
    <location>
        <begin position="1233"/>
        <end position="1242"/>
    </location>
</feature>
<proteinExistence type="predicted"/>
<dbReference type="InterPro" id="IPR036028">
    <property type="entry name" value="SH3-like_dom_sf"/>
</dbReference>
<evidence type="ECO:0000256" key="6">
    <source>
        <dbReference type="SAM" id="MobiDB-lite"/>
    </source>
</evidence>
<keyword evidence="1 4" id="KW-0728">SH3 domain</keyword>
<feature type="compositionally biased region" description="Polar residues" evidence="6">
    <location>
        <begin position="938"/>
        <end position="966"/>
    </location>
</feature>
<dbReference type="InterPro" id="IPR001452">
    <property type="entry name" value="SH3_domain"/>
</dbReference>
<name>A0AA85JZN3_TRIRE</name>
<evidence type="ECO:0000313" key="10">
    <source>
        <dbReference type="Proteomes" id="UP000050795"/>
    </source>
</evidence>
<feature type="region of interest" description="Disordered" evidence="6">
    <location>
        <begin position="418"/>
        <end position="457"/>
    </location>
</feature>
<feature type="domain" description="F-BAR" evidence="9">
    <location>
        <begin position="36"/>
        <end position="321"/>
    </location>
</feature>
<feature type="domain" description="Rho-GAP" evidence="8">
    <location>
        <begin position="685"/>
        <end position="875"/>
    </location>
</feature>
<feature type="compositionally biased region" description="Low complexity" evidence="6">
    <location>
        <begin position="637"/>
        <end position="658"/>
    </location>
</feature>
<feature type="compositionally biased region" description="Polar residues" evidence="6">
    <location>
        <begin position="1517"/>
        <end position="1531"/>
    </location>
</feature>
<feature type="region of interest" description="Disordered" evidence="6">
    <location>
        <begin position="1483"/>
        <end position="1567"/>
    </location>
</feature>
<dbReference type="Proteomes" id="UP000050795">
    <property type="component" value="Unassembled WGS sequence"/>
</dbReference>
<reference evidence="11" key="2">
    <citation type="submission" date="2023-11" db="UniProtKB">
        <authorList>
            <consortium name="WormBaseParasite"/>
        </authorList>
    </citation>
    <scope>IDENTIFICATION</scope>
</reference>
<feature type="compositionally biased region" description="Low complexity" evidence="6">
    <location>
        <begin position="432"/>
        <end position="455"/>
    </location>
</feature>
<dbReference type="Gene3D" id="2.30.30.40">
    <property type="entry name" value="SH3 Domains"/>
    <property type="match status" value="1"/>
</dbReference>
<feature type="compositionally biased region" description="Acidic residues" evidence="6">
    <location>
        <begin position="1146"/>
        <end position="1163"/>
    </location>
</feature>
<evidence type="ECO:0000256" key="1">
    <source>
        <dbReference type="ARBA" id="ARBA00022443"/>
    </source>
</evidence>
<dbReference type="Gene3D" id="1.10.555.10">
    <property type="entry name" value="Rho GTPase activation protein"/>
    <property type="match status" value="1"/>
</dbReference>
<feature type="compositionally biased region" description="Polar residues" evidence="6">
    <location>
        <begin position="1253"/>
        <end position="1265"/>
    </location>
</feature>
<dbReference type="InterPro" id="IPR001060">
    <property type="entry name" value="FCH_dom"/>
</dbReference>
<feature type="compositionally biased region" description="Low complexity" evidence="6">
    <location>
        <begin position="1191"/>
        <end position="1208"/>
    </location>
</feature>
<sequence length="1567" mass="172944">MVMDYSCGLGPHLSGSLKRSNNVRRSISSSKYIGGIDWHLRNQFTEQLKCLDLKLDIDCTVVAELQDFYRRRASVEQDYADALAKLANGLKQRHVNETSKRPHWAPYTTTTIWNTLLGSTLHLSEAHATLSDIFSKQMVQRLADMDEDAVRLHKQCREMMSACQDRVLANTTKLQADQREYINRQAATQEADRIRRRAEDKLVAANQKARSKGKDPDNSQRSMRAQNEYDLKQANFISASVATTRARNEYLIQLAATNHSVQRYFTQEAPDIVDCLVCGFHNSLARSAMMHLSCEETLKSCHGSIVEMLNRNITALDLRQDKACFFKRNEQVYTRPGQFTFMPSKEDNEDKIRADGPLYDELQTTANQLMSSIETLRVSTDETWKTLEEVEKKLLELINQKDYDVSRLFCIEKPRSRRSLGGGGGASGGSSMGSIGAGSVTSSSSSTSPGAGSTINTTHSNQQVQLPWLIKPVEWSWWGWGGLPAQDVSSNTSQINQSVLSFGGNDPTQAGLYLSLRSLFRDARIEQEKFYLDRFSFYTQEMHICQLMQVKLAQIQNALASSQPAHHESTPHTSPSLQNLKSMLRHGIPVLPKLPGCKDFAKSPKSPTSINFYAKTDNSSSSPLPPPPTPYGLHQDVPSSPVIPSSPSFSSRTVSPNSQSVLVTKHQPRRVLRVPNVGKPKLFGGTIDEYVEATKQPIPCIILSCTRVINEFGMHQQGVFRVSGSQAEINEFKDAFENGDDPLIGIHEPRDINSTAGLLKLYFRELGEPPFPNTIFLELINITRERLELNEMIQRLRHVITQNLSRPVFVVMRYLFAFLNHVSEYSTENMMDAYNLAICFGPTLMPVPSEYNQVHYQPSVIDLIKTFIIHHSAIFDPILPGPVYSKQKRKKDVHKSVTSLDSHRLSLSSSNVVEISSDINGNKKKNKENDDHDHDLLRSSSVKKNSRITSRTPIESAVKRQSSTRVDSVHEKGIPSKECIKSSSVGDLIDNETSSKPASQVIDEGEPVGDDDYIFAEDTQSISDSEDSEPAYTLAVARADFTGSSERELSFRQGDEIYLYRQLSQHWWEGQLASDSQGTRGLIPHLYVVPKAALLHLAAAAAAAAATASTTCDNPGNTGDNQLLDEMNTEISKQTDSGSLSHLDNVDGDGDGDDDDDDVDNQEVDNKSVPDNGSMLSWNCASESSNEQILADTGDNTDNNNNNTNANNSKVQHLSESERTVVITNQSNKQETIETSKTNSENTTEKDMKSDNCSDNQISVPQTTESVDKKCLPEVGGYTDKLLMMHRFNQRSALSYPVCGPLGSVPENDVISASELMNQSSPTYNSNGVVGGGGRPSHSVVESGSSTRFLFNSDVDTALEEVMRGLASLEQADSRNSDSRTLERNQELTRKLCLPSAKHAPDLVMDLPVTSDSQVQNNTSTTSGFTHIESGDSFAEHFAEQNLDTMRKRSDVHVLPSSLASTRFPTGSSSTTSCGELGKVVLRSKTSHTTTPATTTEISRTSPGLSKGSPSEEKSDSPQTSNTELTSSSGPRLSIAARVAAFEGNKPDSPRSSINFAPKIAPKPKRG</sequence>
<feature type="compositionally biased region" description="Polar residues" evidence="6">
    <location>
        <begin position="1169"/>
        <end position="1188"/>
    </location>
</feature>
<dbReference type="SMART" id="SM00055">
    <property type="entry name" value="FCH"/>
    <property type="match status" value="1"/>
</dbReference>
<evidence type="ECO:0000313" key="11">
    <source>
        <dbReference type="WBParaSite" id="TREG1_52710.2"/>
    </source>
</evidence>
<dbReference type="InterPro" id="IPR008936">
    <property type="entry name" value="Rho_GTPase_activation_prot"/>
</dbReference>
<dbReference type="SUPFAM" id="SSF103657">
    <property type="entry name" value="BAR/IMD domain-like"/>
    <property type="match status" value="1"/>
</dbReference>
<feature type="compositionally biased region" description="Basic and acidic residues" evidence="6">
    <location>
        <begin position="1243"/>
        <end position="1252"/>
    </location>
</feature>
<reference evidence="10" key="1">
    <citation type="submission" date="2022-06" db="EMBL/GenBank/DDBJ databases">
        <authorList>
            <person name="Berger JAMES D."/>
            <person name="Berger JAMES D."/>
        </authorList>
    </citation>
    <scope>NUCLEOTIDE SEQUENCE [LARGE SCALE GENOMIC DNA]</scope>
</reference>
<feature type="domain" description="SH3" evidence="7">
    <location>
        <begin position="1030"/>
        <end position="1093"/>
    </location>
</feature>
<evidence type="ECO:0000256" key="3">
    <source>
        <dbReference type="ARBA" id="ARBA00023054"/>
    </source>
</evidence>
<dbReference type="InterPro" id="IPR027267">
    <property type="entry name" value="AH/BAR_dom_sf"/>
</dbReference>
<feature type="compositionally biased region" description="Low complexity" evidence="6">
    <location>
        <begin position="1487"/>
        <end position="1502"/>
    </location>
</feature>
<feature type="region of interest" description="Disordered" evidence="6">
    <location>
        <begin position="611"/>
        <end position="663"/>
    </location>
</feature>
<dbReference type="SMART" id="SM00324">
    <property type="entry name" value="RhoGAP"/>
    <property type="match status" value="1"/>
</dbReference>
<dbReference type="GO" id="GO:0007165">
    <property type="term" value="P:signal transduction"/>
    <property type="evidence" value="ECO:0007669"/>
    <property type="project" value="InterPro"/>
</dbReference>
<dbReference type="WBParaSite" id="TREG1_52710.2">
    <property type="protein sequence ID" value="TREG1_52710.2"/>
    <property type="gene ID" value="TREG1_52710"/>
</dbReference>
<dbReference type="GO" id="GO:0005096">
    <property type="term" value="F:GTPase activator activity"/>
    <property type="evidence" value="ECO:0007669"/>
    <property type="project" value="UniProtKB-KW"/>
</dbReference>
<evidence type="ECO:0000259" key="7">
    <source>
        <dbReference type="PROSITE" id="PS50002"/>
    </source>
</evidence>
<dbReference type="PROSITE" id="PS51741">
    <property type="entry name" value="F_BAR"/>
    <property type="match status" value="1"/>
</dbReference>
<dbReference type="InterPro" id="IPR031160">
    <property type="entry name" value="F_BAR_dom"/>
</dbReference>
<dbReference type="Pfam" id="PF00620">
    <property type="entry name" value="RhoGAP"/>
    <property type="match status" value="1"/>
</dbReference>
<keyword evidence="10" id="KW-1185">Reference proteome</keyword>
<dbReference type="InterPro" id="IPR000198">
    <property type="entry name" value="RhoGAP_dom"/>
</dbReference>
<feature type="region of interest" description="Disordered" evidence="6">
    <location>
        <begin position="990"/>
        <end position="1010"/>
    </location>
</feature>
<dbReference type="Pfam" id="PF00018">
    <property type="entry name" value="SH3_1"/>
    <property type="match status" value="1"/>
</dbReference>